<feature type="domain" description="N-acetyltransferase" evidence="3">
    <location>
        <begin position="21"/>
        <end position="181"/>
    </location>
</feature>
<proteinExistence type="predicted"/>
<gene>
    <name evidence="4" type="ORF">BLITH_1105</name>
</gene>
<dbReference type="Pfam" id="PF00583">
    <property type="entry name" value="Acetyltransf_1"/>
    <property type="match status" value="1"/>
</dbReference>
<dbReference type="AlphaFoldDB" id="A0A2T5G7K9"/>
<dbReference type="Proteomes" id="UP000244016">
    <property type="component" value="Unassembled WGS sequence"/>
</dbReference>
<evidence type="ECO:0000313" key="4">
    <source>
        <dbReference type="EMBL" id="PTQ52138.1"/>
    </source>
</evidence>
<accession>A0A2T5G7K9</accession>
<dbReference type="InterPro" id="IPR050680">
    <property type="entry name" value="YpeA/RimI_acetyltransf"/>
</dbReference>
<evidence type="ECO:0000256" key="2">
    <source>
        <dbReference type="ARBA" id="ARBA00023315"/>
    </source>
</evidence>
<evidence type="ECO:0000313" key="5">
    <source>
        <dbReference type="Proteomes" id="UP000244016"/>
    </source>
</evidence>
<dbReference type="InterPro" id="IPR000182">
    <property type="entry name" value="GNAT_dom"/>
</dbReference>
<dbReference type="GO" id="GO:0016747">
    <property type="term" value="F:acyltransferase activity, transferring groups other than amino-acyl groups"/>
    <property type="evidence" value="ECO:0007669"/>
    <property type="project" value="InterPro"/>
</dbReference>
<keyword evidence="4" id="KW-0645">Protease</keyword>
<protein>
    <submittedName>
        <fullName evidence="4">Putative protease synthase and sporulation negative regulator Pai1</fullName>
    </submittedName>
</protein>
<dbReference type="PANTHER" id="PTHR43420">
    <property type="entry name" value="ACETYLTRANSFERASE"/>
    <property type="match status" value="1"/>
</dbReference>
<dbReference type="SUPFAM" id="SSF55729">
    <property type="entry name" value="Acyl-CoA N-acyltransferases (Nat)"/>
    <property type="match status" value="1"/>
</dbReference>
<organism evidence="4 5">
    <name type="scientific">Brockia lithotrophica</name>
    <dbReference type="NCBI Taxonomy" id="933949"/>
    <lineage>
        <taxon>Bacteria</taxon>
        <taxon>Bacillati</taxon>
        <taxon>Bacillota</taxon>
        <taxon>Bacilli</taxon>
        <taxon>Bacillales</taxon>
        <taxon>Bacillales Family X. Incertae Sedis</taxon>
        <taxon>Brockia</taxon>
    </lineage>
</organism>
<reference evidence="4 5" key="1">
    <citation type="submission" date="2017-08" db="EMBL/GenBank/DDBJ databases">
        <title>Burning lignite coal seam in the remote Altai Mountains harbors a hydrogen-driven thermophilic microbial community.</title>
        <authorList>
            <person name="Kadnikov V.V."/>
            <person name="Mardanov A.V."/>
            <person name="Ivasenko D."/>
            <person name="Beletsky A.V."/>
            <person name="Karnachuk O.V."/>
            <person name="Ravin N.V."/>
        </authorList>
    </citation>
    <scope>NUCLEOTIDE SEQUENCE [LARGE SCALE GENOMIC DNA]</scope>
    <source>
        <strain evidence="4">AL31</strain>
    </source>
</reference>
<evidence type="ECO:0000256" key="1">
    <source>
        <dbReference type="ARBA" id="ARBA00022679"/>
    </source>
</evidence>
<keyword evidence="1" id="KW-0808">Transferase</keyword>
<dbReference type="PROSITE" id="PS51186">
    <property type="entry name" value="GNAT"/>
    <property type="match status" value="1"/>
</dbReference>
<sequence length="196" mass="21749">MVAGSTEARRTEPRSGGSYLLVLESLTPERQRALRDLLAQVYARAYAALPEYAYTEEKAIHRYLTWLARRTTRGGFFVAFSSLGPVGFLAADPAWRDEETGETNGEIHEFVVDPAYQGGGVGRSLFSAGLAYLRDAGHAKVGLWVGVHNDRAKAFYAKNGFVPGAVRGKWLRMYRWEPEAVYPDTHLVEVPARGKV</sequence>
<dbReference type="EMBL" id="PEBW01000003">
    <property type="protein sequence ID" value="PTQ52138.1"/>
    <property type="molecule type" value="Genomic_DNA"/>
</dbReference>
<keyword evidence="2" id="KW-0012">Acyltransferase</keyword>
<comment type="caution">
    <text evidence="4">The sequence shown here is derived from an EMBL/GenBank/DDBJ whole genome shotgun (WGS) entry which is preliminary data.</text>
</comment>
<dbReference type="Gene3D" id="3.40.630.30">
    <property type="match status" value="1"/>
</dbReference>
<dbReference type="InterPro" id="IPR016181">
    <property type="entry name" value="Acyl_CoA_acyltransferase"/>
</dbReference>
<dbReference type="CDD" id="cd04301">
    <property type="entry name" value="NAT_SF"/>
    <property type="match status" value="1"/>
</dbReference>
<keyword evidence="4" id="KW-0378">Hydrolase</keyword>
<evidence type="ECO:0000259" key="3">
    <source>
        <dbReference type="PROSITE" id="PS51186"/>
    </source>
</evidence>
<name>A0A2T5G7K9_9BACL</name>
<dbReference type="GO" id="GO:0008233">
    <property type="term" value="F:peptidase activity"/>
    <property type="evidence" value="ECO:0007669"/>
    <property type="project" value="UniProtKB-KW"/>
</dbReference>
<dbReference type="GO" id="GO:0006508">
    <property type="term" value="P:proteolysis"/>
    <property type="evidence" value="ECO:0007669"/>
    <property type="project" value="UniProtKB-KW"/>
</dbReference>